<gene>
    <name evidence="2" type="ORF">CHM34_12170</name>
</gene>
<dbReference type="AlphaFoldDB" id="A0A235B6C0"/>
<evidence type="ECO:0000313" key="3">
    <source>
        <dbReference type="Proteomes" id="UP000215459"/>
    </source>
</evidence>
<dbReference type="RefSeq" id="WP_094264888.1">
    <property type="nucleotide sequence ID" value="NZ_NOWF01000007.1"/>
</dbReference>
<keyword evidence="2" id="KW-0808">Transferase</keyword>
<keyword evidence="3" id="KW-1185">Reference proteome</keyword>
<dbReference type="GO" id="GO:0008168">
    <property type="term" value="F:methyltransferase activity"/>
    <property type="evidence" value="ECO:0007669"/>
    <property type="project" value="UniProtKB-KW"/>
</dbReference>
<dbReference type="Gene3D" id="3.40.50.150">
    <property type="entry name" value="Vaccinia Virus protein VP39"/>
    <property type="match status" value="1"/>
</dbReference>
<accession>A0A235B6C0</accession>
<dbReference type="Pfam" id="PF13649">
    <property type="entry name" value="Methyltransf_25"/>
    <property type="match status" value="1"/>
</dbReference>
<name>A0A235B6C0_9BACL</name>
<proteinExistence type="predicted"/>
<dbReference type="GO" id="GO:0032259">
    <property type="term" value="P:methylation"/>
    <property type="evidence" value="ECO:0007669"/>
    <property type="project" value="UniProtKB-KW"/>
</dbReference>
<dbReference type="EMBL" id="NOWF01000007">
    <property type="protein sequence ID" value="OYD07145.1"/>
    <property type="molecule type" value="Genomic_DNA"/>
</dbReference>
<dbReference type="CDD" id="cd02440">
    <property type="entry name" value="AdoMet_MTases"/>
    <property type="match status" value="1"/>
</dbReference>
<dbReference type="SUPFAM" id="SSF53335">
    <property type="entry name" value="S-adenosyl-L-methionine-dependent methyltransferases"/>
    <property type="match status" value="1"/>
</dbReference>
<evidence type="ECO:0000259" key="1">
    <source>
        <dbReference type="Pfam" id="PF13649"/>
    </source>
</evidence>
<organism evidence="2 3">
    <name type="scientific">Paludifilum halophilum</name>
    <dbReference type="NCBI Taxonomy" id="1642702"/>
    <lineage>
        <taxon>Bacteria</taxon>
        <taxon>Bacillati</taxon>
        <taxon>Bacillota</taxon>
        <taxon>Bacilli</taxon>
        <taxon>Bacillales</taxon>
        <taxon>Thermoactinomycetaceae</taxon>
        <taxon>Paludifilum</taxon>
    </lineage>
</organism>
<dbReference type="InterPro" id="IPR041698">
    <property type="entry name" value="Methyltransf_25"/>
</dbReference>
<dbReference type="Proteomes" id="UP000215459">
    <property type="component" value="Unassembled WGS sequence"/>
</dbReference>
<dbReference type="InterPro" id="IPR029063">
    <property type="entry name" value="SAM-dependent_MTases_sf"/>
</dbReference>
<evidence type="ECO:0000313" key="2">
    <source>
        <dbReference type="EMBL" id="OYD07145.1"/>
    </source>
</evidence>
<reference evidence="2 3" key="1">
    <citation type="submission" date="2017-07" db="EMBL/GenBank/DDBJ databases">
        <title>The genome sequence of Paludifilum halophilum highlights mechanisms for microbial adaptation to high salt environemnts.</title>
        <authorList>
            <person name="Belbahri L."/>
        </authorList>
    </citation>
    <scope>NUCLEOTIDE SEQUENCE [LARGE SCALE GENOMIC DNA]</scope>
    <source>
        <strain evidence="2 3">DSM 102817</strain>
    </source>
</reference>
<sequence length="254" mass="29294">MFSFYGKLSTEVYDIDKPVGHSLFGDLEYYKERLKSCEGNILEPAVGTGRILIPLLNEGKQVHGMDCSAEMLSLCRSHCEKRGLTPRLYERDMKSFSLPQQYEAIIIPTGSFLLIKERGDSIKALTCFYEHLWPGGRLILDLSLPTEQQPGAVSTRTWTNAEGNLITLEEKLVEVDPIQQYTVSHMRYEKWKDKQLVQTELESFLLRWFGVEEFKLILEKIGFSDIVISADYEYGRYPTQRDQIITFEAQCPEE</sequence>
<feature type="domain" description="Methyltransferase" evidence="1">
    <location>
        <begin position="41"/>
        <end position="136"/>
    </location>
</feature>
<keyword evidence="2" id="KW-0489">Methyltransferase</keyword>
<comment type="caution">
    <text evidence="2">The sequence shown here is derived from an EMBL/GenBank/DDBJ whole genome shotgun (WGS) entry which is preliminary data.</text>
</comment>
<protein>
    <submittedName>
        <fullName evidence="2">SAM-dependent methyltransferase</fullName>
    </submittedName>
</protein>
<dbReference type="Gene3D" id="2.20.130.10">
    <property type="entry name" value="CAC2371-like domains"/>
    <property type="match status" value="1"/>
</dbReference>
<dbReference type="OrthoDB" id="9804312at2"/>